<protein>
    <submittedName>
        <fullName evidence="8">B12-binding domain-containing radical SAM protein</fullName>
    </submittedName>
</protein>
<keyword evidence="5" id="KW-0411">Iron-sulfur</keyword>
<dbReference type="PANTHER" id="PTHR43409">
    <property type="entry name" value="ANAEROBIC MAGNESIUM-PROTOPORPHYRIN IX MONOMETHYL ESTER CYCLASE-RELATED"/>
    <property type="match status" value="1"/>
</dbReference>
<dbReference type="Proteomes" id="UP001524502">
    <property type="component" value="Unassembled WGS sequence"/>
</dbReference>
<keyword evidence="2" id="KW-0949">S-adenosyl-L-methionine</keyword>
<evidence type="ECO:0000256" key="1">
    <source>
        <dbReference type="ARBA" id="ARBA00001966"/>
    </source>
</evidence>
<evidence type="ECO:0000313" key="9">
    <source>
        <dbReference type="Proteomes" id="UP001524502"/>
    </source>
</evidence>
<dbReference type="InterPro" id="IPR058240">
    <property type="entry name" value="rSAM_sf"/>
</dbReference>
<keyword evidence="4" id="KW-0408">Iron</keyword>
<dbReference type="InterPro" id="IPR025288">
    <property type="entry name" value="DUF4080"/>
</dbReference>
<dbReference type="PANTHER" id="PTHR43409:SF16">
    <property type="entry name" value="SLR0320 PROTEIN"/>
    <property type="match status" value="1"/>
</dbReference>
<accession>A0ABT1RPT4</accession>
<dbReference type="SFLD" id="SFLDG01123">
    <property type="entry name" value="methyltransferase_(Class_B)"/>
    <property type="match status" value="1"/>
</dbReference>
<dbReference type="InterPro" id="IPR007197">
    <property type="entry name" value="rSAM"/>
</dbReference>
<dbReference type="Pfam" id="PF13311">
    <property type="entry name" value="DUF4080"/>
    <property type="match status" value="1"/>
</dbReference>
<dbReference type="SUPFAM" id="SSF102114">
    <property type="entry name" value="Radical SAM enzymes"/>
    <property type="match status" value="1"/>
</dbReference>
<dbReference type="InterPro" id="IPR051198">
    <property type="entry name" value="BchE-like"/>
</dbReference>
<dbReference type="InterPro" id="IPR006158">
    <property type="entry name" value="Cobalamin-bd"/>
</dbReference>
<reference evidence="8 9" key="1">
    <citation type="submission" date="2022-06" db="EMBL/GenBank/DDBJ databases">
        <title>Isolation of gut microbiota from human fecal samples.</title>
        <authorList>
            <person name="Pamer E.G."/>
            <person name="Barat B."/>
            <person name="Waligurski E."/>
            <person name="Medina S."/>
            <person name="Paddock L."/>
            <person name="Mostad J."/>
        </authorList>
    </citation>
    <scope>NUCLEOTIDE SEQUENCE [LARGE SCALE GENOMIC DNA]</scope>
    <source>
        <strain evidence="8 9">SL.3.17</strain>
    </source>
</reference>
<keyword evidence="3" id="KW-0479">Metal-binding</keyword>
<evidence type="ECO:0000256" key="3">
    <source>
        <dbReference type="ARBA" id="ARBA00022723"/>
    </source>
</evidence>
<evidence type="ECO:0000313" key="8">
    <source>
        <dbReference type="EMBL" id="MCQ4637178.1"/>
    </source>
</evidence>
<comment type="cofactor">
    <cofactor evidence="1">
        <name>[4Fe-4S] cluster</name>
        <dbReference type="ChEBI" id="CHEBI:49883"/>
    </cofactor>
</comment>
<dbReference type="Pfam" id="PF04055">
    <property type="entry name" value="Radical_SAM"/>
    <property type="match status" value="1"/>
</dbReference>
<dbReference type="InterPro" id="IPR006638">
    <property type="entry name" value="Elp3/MiaA/NifB-like_rSAM"/>
</dbReference>
<dbReference type="InterPro" id="IPR023404">
    <property type="entry name" value="rSAM_horseshoe"/>
</dbReference>
<gene>
    <name evidence="8" type="ORF">NE619_10630</name>
</gene>
<dbReference type="Gene3D" id="3.80.30.20">
    <property type="entry name" value="tm_1862 like domain"/>
    <property type="match status" value="1"/>
</dbReference>
<dbReference type="PROSITE" id="PS51918">
    <property type="entry name" value="RADICAL_SAM"/>
    <property type="match status" value="1"/>
</dbReference>
<dbReference type="InterPro" id="IPR036724">
    <property type="entry name" value="Cobalamin-bd_sf"/>
</dbReference>
<feature type="domain" description="B12-binding" evidence="6">
    <location>
        <begin position="1"/>
        <end position="134"/>
    </location>
</feature>
<evidence type="ECO:0000256" key="2">
    <source>
        <dbReference type="ARBA" id="ARBA00022691"/>
    </source>
</evidence>
<organism evidence="8 9">
    <name type="scientific">Anaerovorax odorimutans</name>
    <dbReference type="NCBI Taxonomy" id="109327"/>
    <lineage>
        <taxon>Bacteria</taxon>
        <taxon>Bacillati</taxon>
        <taxon>Bacillota</taxon>
        <taxon>Clostridia</taxon>
        <taxon>Peptostreptococcales</taxon>
        <taxon>Anaerovoracaceae</taxon>
        <taxon>Anaerovorax</taxon>
    </lineage>
</organism>
<evidence type="ECO:0000259" key="7">
    <source>
        <dbReference type="PROSITE" id="PS51918"/>
    </source>
</evidence>
<dbReference type="PROSITE" id="PS51332">
    <property type="entry name" value="B12_BINDING"/>
    <property type="match status" value="1"/>
</dbReference>
<name>A0ABT1RPT4_9FIRM</name>
<dbReference type="SMART" id="SM00729">
    <property type="entry name" value="Elp3"/>
    <property type="match status" value="1"/>
</dbReference>
<dbReference type="Gene3D" id="3.40.50.280">
    <property type="entry name" value="Cobalamin-binding domain"/>
    <property type="match status" value="1"/>
</dbReference>
<dbReference type="EMBL" id="JANFXK010000011">
    <property type="protein sequence ID" value="MCQ4637178.1"/>
    <property type="molecule type" value="Genomic_DNA"/>
</dbReference>
<evidence type="ECO:0000259" key="6">
    <source>
        <dbReference type="PROSITE" id="PS51332"/>
    </source>
</evidence>
<evidence type="ECO:0000256" key="5">
    <source>
        <dbReference type="ARBA" id="ARBA00023014"/>
    </source>
</evidence>
<dbReference type="CDD" id="cd02068">
    <property type="entry name" value="radical_SAM_B12_BD"/>
    <property type="match status" value="1"/>
</dbReference>
<dbReference type="InterPro" id="IPR034466">
    <property type="entry name" value="Methyltransferase_Class_B"/>
</dbReference>
<dbReference type="CDD" id="cd01335">
    <property type="entry name" value="Radical_SAM"/>
    <property type="match status" value="1"/>
</dbReference>
<evidence type="ECO:0000256" key="4">
    <source>
        <dbReference type="ARBA" id="ARBA00023004"/>
    </source>
</evidence>
<comment type="caution">
    <text evidence="8">The sequence shown here is derived from an EMBL/GenBank/DDBJ whole genome shotgun (WGS) entry which is preliminary data.</text>
</comment>
<dbReference type="Pfam" id="PF02310">
    <property type="entry name" value="B12-binding"/>
    <property type="match status" value="1"/>
</dbReference>
<proteinExistence type="predicted"/>
<sequence length="499" mass="57641">MKVLLTTLNSKYVHSNLALKYLYAAGKEACGSLELREFTINNSRDYIFTELVTADCDAVCFSCYIWNIEKILELAADLKKARPRVSILLGGPEVSYDAEQLLREHSFVDFILTGEGEVSFPQWCEAFEKGISYERAAGLVYRDEDTISVNQGSPQPVDFTAVSFPYENFPYETDRVIYYESSRGCPFNCSYCISSLDKRVRSLPTERVKRELDCFLDKGIRQVKFLDRTFNWEKERTLDIFRHLIARDNGSTNFHFEICADLLDDEMLAVLRGARKGLFQFEIGIQSTNPETLRAVRRSGDVGKVLENVSRLVELGNSHIHVDLIAGLPYEDYRTFRHSFNDVYALGADNLQLGFLKLLKGTAIRRDGEKYGYTYMSKAPYQIISNQFISAQEICRLKQIETVLDLYYNRGGFELTLASAARELADTPFDFYEKLAEHYYSQGFQHRSHKKEDLYRILLQFFEALGRSSRFLPMLEMDLERTMNFDAVKKFKRKGWTIL</sequence>
<keyword evidence="9" id="KW-1185">Reference proteome</keyword>
<dbReference type="RefSeq" id="WP_256132371.1">
    <property type="nucleotide sequence ID" value="NZ_JANFXK010000011.1"/>
</dbReference>
<feature type="domain" description="Radical SAM core" evidence="7">
    <location>
        <begin position="171"/>
        <end position="401"/>
    </location>
</feature>
<dbReference type="SFLD" id="SFLDG01082">
    <property type="entry name" value="B12-binding_domain_containing"/>
    <property type="match status" value="1"/>
</dbReference>
<dbReference type="SUPFAM" id="SSF52242">
    <property type="entry name" value="Cobalamin (vitamin B12)-binding domain"/>
    <property type="match status" value="1"/>
</dbReference>
<dbReference type="SFLD" id="SFLDS00029">
    <property type="entry name" value="Radical_SAM"/>
    <property type="match status" value="1"/>
</dbReference>